<dbReference type="AlphaFoldDB" id="A0A4S4LZ13"/>
<protein>
    <recommendedName>
        <fullName evidence="7">Peptidase M20 dimerisation domain-containing protein</fullName>
    </recommendedName>
</protein>
<keyword evidence="3 6" id="KW-0479">Metal-binding</keyword>
<dbReference type="InterPro" id="IPR047177">
    <property type="entry name" value="Pept_M20A"/>
</dbReference>
<dbReference type="GO" id="GO:0046872">
    <property type="term" value="F:metal ion binding"/>
    <property type="evidence" value="ECO:0007669"/>
    <property type="project" value="UniProtKB-KW"/>
</dbReference>
<dbReference type="GO" id="GO:0000328">
    <property type="term" value="C:fungal-type vacuole lumen"/>
    <property type="evidence" value="ECO:0007669"/>
    <property type="project" value="TreeGrafter"/>
</dbReference>
<gene>
    <name evidence="8" type="ORF">EW146_g3057</name>
</gene>
<evidence type="ECO:0000256" key="2">
    <source>
        <dbReference type="ARBA" id="ARBA00022670"/>
    </source>
</evidence>
<evidence type="ECO:0000313" key="9">
    <source>
        <dbReference type="Proteomes" id="UP000310158"/>
    </source>
</evidence>
<name>A0A4S4LZ13_9AGAM</name>
<proteinExistence type="inferred from homology"/>
<keyword evidence="9" id="KW-1185">Reference proteome</keyword>
<keyword evidence="4" id="KW-0378">Hydrolase</keyword>
<evidence type="ECO:0000256" key="3">
    <source>
        <dbReference type="ARBA" id="ARBA00022723"/>
    </source>
</evidence>
<dbReference type="Gene3D" id="3.40.630.10">
    <property type="entry name" value="Zn peptidases"/>
    <property type="match status" value="1"/>
</dbReference>
<sequence>MVGVGKLAGCIQPLEHKLLELYEWAKRSPTDLRSRGRPRHGCRGTPAKTCRSSIMTFGSVKHSEEDRVVLPSTNPPRSNSRSKWNHLVLGLALCLLIAICSPVDWQTRILLAALDQSGAEQCPQVEPMYPVKNAELWKSLGVTFGTHKFKTKAIAWLAGAVRVPTESYDNMDPVGTDPRWGTFGPFHDYLSKEYPLVHSHLELIKVNTYGLVYVWKGSDESLKPLLLAAHQALITGGYAERYGTVIATAGIAEKGYLDTMIEIASPGGHSSIPPPHTSIGMLSALLVEYEANPFKVHLSRAAPIYSNVQCLGVHAKDIPPRVRRLIKASAYSDKALKQIEKILFEDSMFKENVYKALAGTSQAIDLIQGGVKTNALPEQAWAVVNHRIATDRCAKRSPFRICHNTSENLHTAYSSVAEIMRRDMELLKPLAERFNLTYTAFGTAISPEDAPAYGSLTLRDPWVSALEPAPVTPTGPDAIPYRILSGTIKATYNGHRGLEGDNIVVTPGHSTDTQYYWKLTPHIIRYNHKGSGEGKASLPSGVHTVNEHIRADDYIEMIRFFVTLILNFDESATL</sequence>
<evidence type="ECO:0000256" key="6">
    <source>
        <dbReference type="PIRSR" id="PIRSR037217-2"/>
    </source>
</evidence>
<reference evidence="8 9" key="1">
    <citation type="submission" date="2019-02" db="EMBL/GenBank/DDBJ databases">
        <title>Genome sequencing of the rare red list fungi Bondarzewia mesenterica.</title>
        <authorList>
            <person name="Buettner E."/>
            <person name="Kellner H."/>
        </authorList>
    </citation>
    <scope>NUCLEOTIDE SEQUENCE [LARGE SCALE GENOMIC DNA]</scope>
    <source>
        <strain evidence="8 9">DSM 108281</strain>
    </source>
</reference>
<feature type="binding site" evidence="6">
    <location>
        <position position="230"/>
    </location>
    <ligand>
        <name>Zn(2+)</name>
        <dbReference type="ChEBI" id="CHEBI:29105"/>
        <label>2</label>
    </ligand>
</feature>
<evidence type="ECO:0000256" key="1">
    <source>
        <dbReference type="ARBA" id="ARBA00006247"/>
    </source>
</evidence>
<dbReference type="EMBL" id="SGPL01000095">
    <property type="protein sequence ID" value="THH17842.1"/>
    <property type="molecule type" value="Genomic_DNA"/>
</dbReference>
<dbReference type="Proteomes" id="UP000310158">
    <property type="component" value="Unassembled WGS sequence"/>
</dbReference>
<evidence type="ECO:0000256" key="5">
    <source>
        <dbReference type="ARBA" id="ARBA00022833"/>
    </source>
</evidence>
<accession>A0A4S4LZ13</accession>
<dbReference type="GO" id="GO:0004181">
    <property type="term" value="F:metallocarboxypeptidase activity"/>
    <property type="evidence" value="ECO:0007669"/>
    <property type="project" value="InterPro"/>
</dbReference>
<dbReference type="PANTHER" id="PTHR45962">
    <property type="entry name" value="N-FATTY-ACYL-AMINO ACID SYNTHASE/HYDROLASE PM20D1"/>
    <property type="match status" value="1"/>
</dbReference>
<organism evidence="8 9">
    <name type="scientific">Bondarzewia mesenterica</name>
    <dbReference type="NCBI Taxonomy" id="1095465"/>
    <lineage>
        <taxon>Eukaryota</taxon>
        <taxon>Fungi</taxon>
        <taxon>Dikarya</taxon>
        <taxon>Basidiomycota</taxon>
        <taxon>Agaricomycotina</taxon>
        <taxon>Agaricomycetes</taxon>
        <taxon>Russulales</taxon>
        <taxon>Bondarzewiaceae</taxon>
        <taxon>Bondarzewia</taxon>
    </lineage>
</organism>
<dbReference type="PANTHER" id="PTHR45962:SF1">
    <property type="entry name" value="N-FATTY-ACYL-AMINO ACID SYNTHASE_HYDROLASE PM20D1"/>
    <property type="match status" value="1"/>
</dbReference>
<dbReference type="InterPro" id="IPR011650">
    <property type="entry name" value="Peptidase_M20_dimer"/>
</dbReference>
<dbReference type="OrthoDB" id="3064516at2759"/>
<keyword evidence="2" id="KW-0645">Protease</keyword>
<keyword evidence="5 6" id="KW-0862">Zinc</keyword>
<dbReference type="GO" id="GO:0051603">
    <property type="term" value="P:proteolysis involved in protein catabolic process"/>
    <property type="evidence" value="ECO:0007669"/>
    <property type="project" value="TreeGrafter"/>
</dbReference>
<dbReference type="InterPro" id="IPR017141">
    <property type="entry name" value="Pept_M20_carboxypep"/>
</dbReference>
<dbReference type="Pfam" id="PF07687">
    <property type="entry name" value="M20_dimer"/>
    <property type="match status" value="1"/>
</dbReference>
<dbReference type="PIRSF" id="PIRSF037217">
    <property type="entry name" value="Carboxypeptidase_S"/>
    <property type="match status" value="1"/>
</dbReference>
<feature type="domain" description="Peptidase M20 dimerisation" evidence="7">
    <location>
        <begin position="251"/>
        <end position="389"/>
    </location>
</feature>
<dbReference type="SUPFAM" id="SSF53187">
    <property type="entry name" value="Zn-dependent exopeptidases"/>
    <property type="match status" value="1"/>
</dbReference>
<evidence type="ECO:0000313" key="8">
    <source>
        <dbReference type="EMBL" id="THH17842.1"/>
    </source>
</evidence>
<evidence type="ECO:0000259" key="7">
    <source>
        <dbReference type="Pfam" id="PF07687"/>
    </source>
</evidence>
<comment type="caution">
    <text evidence="8">The sequence shown here is derived from an EMBL/GenBank/DDBJ whole genome shotgun (WGS) entry which is preliminary data.</text>
</comment>
<comment type="similarity">
    <text evidence="1">Belongs to the peptidase M20A family.</text>
</comment>
<evidence type="ECO:0000256" key="4">
    <source>
        <dbReference type="ARBA" id="ARBA00022801"/>
    </source>
</evidence>